<reference evidence="3 4" key="1">
    <citation type="submission" date="2016-10" db="EMBL/GenBank/DDBJ databases">
        <authorList>
            <person name="de Groot N.N."/>
        </authorList>
    </citation>
    <scope>NUCLEOTIDE SEQUENCE [LARGE SCALE GENOMIC DNA]</scope>
    <source>
        <strain evidence="3 4">YAD2003</strain>
    </source>
</reference>
<name>A0A1H6IMW3_RUMFL</name>
<sequence>MNNNEQQTEDKSRKNRALRIGIIFAVILTLLGFITGLAFTVVKKAISGAVTQDTSAYNVSVTAVISENREHLSNSDDSSSMVYTPVYEYEYNGKTYNVEGSISSNSKKYEVGEKVDIRISEGEPGKMYDPAFNRNTVFKQIDREFSGFWLLVIFIPCIIMILTVVVVCVVMRSKSAGNSSDDKDTNDDFMG</sequence>
<dbReference type="RefSeq" id="WP_074714684.1">
    <property type="nucleotide sequence ID" value="NZ_FNWV01000002.1"/>
</dbReference>
<evidence type="ECO:0000313" key="3">
    <source>
        <dbReference type="EMBL" id="SEH47600.1"/>
    </source>
</evidence>
<keyword evidence="1" id="KW-0472">Membrane</keyword>
<feature type="transmembrane region" description="Helical" evidence="1">
    <location>
        <begin position="148"/>
        <end position="170"/>
    </location>
</feature>
<protein>
    <recommendedName>
        <fullName evidence="2">DUF3592 domain-containing protein</fullName>
    </recommendedName>
</protein>
<evidence type="ECO:0000313" key="4">
    <source>
        <dbReference type="Proteomes" id="UP000183190"/>
    </source>
</evidence>
<evidence type="ECO:0000259" key="2">
    <source>
        <dbReference type="Pfam" id="PF12158"/>
    </source>
</evidence>
<proteinExistence type="predicted"/>
<gene>
    <name evidence="3" type="ORF">SAMN02910265_00907</name>
</gene>
<dbReference type="Pfam" id="PF12158">
    <property type="entry name" value="DUF3592"/>
    <property type="match status" value="1"/>
</dbReference>
<dbReference type="AlphaFoldDB" id="A0A1H6IMW3"/>
<organism evidence="3 4">
    <name type="scientific">Ruminococcus flavefaciens</name>
    <dbReference type="NCBI Taxonomy" id="1265"/>
    <lineage>
        <taxon>Bacteria</taxon>
        <taxon>Bacillati</taxon>
        <taxon>Bacillota</taxon>
        <taxon>Clostridia</taxon>
        <taxon>Eubacteriales</taxon>
        <taxon>Oscillospiraceae</taxon>
        <taxon>Ruminococcus</taxon>
    </lineage>
</organism>
<feature type="domain" description="DUF3592" evidence="2">
    <location>
        <begin position="63"/>
        <end position="124"/>
    </location>
</feature>
<feature type="transmembrane region" description="Helical" evidence="1">
    <location>
        <begin position="20"/>
        <end position="42"/>
    </location>
</feature>
<dbReference type="EMBL" id="FNWV01000002">
    <property type="protein sequence ID" value="SEH47600.1"/>
    <property type="molecule type" value="Genomic_DNA"/>
</dbReference>
<evidence type="ECO:0000256" key="1">
    <source>
        <dbReference type="SAM" id="Phobius"/>
    </source>
</evidence>
<dbReference type="InterPro" id="IPR021994">
    <property type="entry name" value="DUF3592"/>
</dbReference>
<keyword evidence="1" id="KW-1133">Transmembrane helix</keyword>
<dbReference type="Proteomes" id="UP000183190">
    <property type="component" value="Unassembled WGS sequence"/>
</dbReference>
<accession>A0A1H6IMW3</accession>
<keyword evidence="1" id="KW-0812">Transmembrane</keyword>